<sequence length="207" mass="24111">MTKKTETVLEVENQETVVDGEKDLTSLDLVWKLGFNELDAWAERFNKQDALFLETVKNYVEKLKQNQENAITIAAQFGMELKKWEKAAREELLMTTTSLQNFFPVKSYEEINQVVDDIQNKTTNLLLTPTQALITGQLEALDKYVETVEQYIDYRKNGREKYIESVKKTSNVLFENQKVFVNMLTKQVKTAMLPFQNYMKDVTEQAK</sequence>
<organism evidence="1 2">
    <name type="scientific">Priestia megaterium</name>
    <name type="common">Bacillus megaterium</name>
    <dbReference type="NCBI Taxonomy" id="1404"/>
    <lineage>
        <taxon>Bacteria</taxon>
        <taxon>Bacillati</taxon>
        <taxon>Bacillota</taxon>
        <taxon>Bacilli</taxon>
        <taxon>Bacillales</taxon>
        <taxon>Bacillaceae</taxon>
        <taxon>Priestia</taxon>
    </lineage>
</organism>
<reference evidence="1 2" key="2">
    <citation type="submission" date="2020-04" db="EMBL/GenBank/DDBJ databases">
        <authorList>
            <person name="Fomenkov A."/>
            <person name="Anton B.P."/>
            <person name="Roberts R.J."/>
        </authorList>
    </citation>
    <scope>NUCLEOTIDE SEQUENCE [LARGE SCALE GENOMIC DNA]</scope>
    <source>
        <strain evidence="1 2">S2</strain>
    </source>
</reference>
<accession>A0A6H1P116</accession>
<proteinExistence type="predicted"/>
<dbReference type="AlphaFoldDB" id="A0A6H1P116"/>
<gene>
    <name evidence="1" type="ORF">HFZ78_11225</name>
</gene>
<name>A0A6H1P116_PRIMG</name>
<evidence type="ECO:0000313" key="2">
    <source>
        <dbReference type="Proteomes" id="UP000501868"/>
    </source>
</evidence>
<evidence type="ECO:0000313" key="1">
    <source>
        <dbReference type="EMBL" id="QIZ07208.1"/>
    </source>
</evidence>
<dbReference type="Proteomes" id="UP000501868">
    <property type="component" value="Chromosome"/>
</dbReference>
<dbReference type="EMBL" id="CP051128">
    <property type="protein sequence ID" value="QIZ07208.1"/>
    <property type="molecule type" value="Genomic_DNA"/>
</dbReference>
<protein>
    <submittedName>
        <fullName evidence="1">Uncharacterized protein</fullName>
    </submittedName>
</protein>
<reference evidence="1 2" key="1">
    <citation type="submission" date="2020-04" db="EMBL/GenBank/DDBJ databases">
        <title>Genome-Wide Identification of 5-Methylcytosine Sites in Bacterial Genomes By High-Throughput Sequencing of MspJI Restriction Fragments.</title>
        <authorList>
            <person name="Wu V."/>
        </authorList>
    </citation>
    <scope>NUCLEOTIDE SEQUENCE [LARGE SCALE GENOMIC DNA]</scope>
    <source>
        <strain evidence="1 2">S2</strain>
    </source>
</reference>